<evidence type="ECO:0000313" key="2">
    <source>
        <dbReference type="Proteomes" id="UP000260721"/>
    </source>
</evidence>
<accession>A0A3E3E0H7</accession>
<dbReference type="InterPro" id="IPR056951">
    <property type="entry name" value="Phage_connect_2"/>
</dbReference>
<name>A0A3E3E0H7_9FIRM</name>
<reference evidence="1 2" key="1">
    <citation type="submission" date="2018-08" db="EMBL/GenBank/DDBJ databases">
        <title>A genome reference for cultivated species of the human gut microbiota.</title>
        <authorList>
            <person name="Zou Y."/>
            <person name="Xue W."/>
            <person name="Luo G."/>
        </authorList>
    </citation>
    <scope>NUCLEOTIDE SEQUENCE [LARGE SCALE GENOMIC DNA]</scope>
    <source>
        <strain evidence="1 2">TF08-11</strain>
    </source>
</reference>
<proteinExistence type="predicted"/>
<sequence length="93" mass="10979">MDKILEKVKVALRIKNSTAYDDEIETYIRACLYDLDRLNIVYEPDDPEDEIITCIICYVKSKFGSGNESYKESMKAAYRDLRMAIFLDKSHRW</sequence>
<evidence type="ECO:0000313" key="1">
    <source>
        <dbReference type="EMBL" id="RGD74805.1"/>
    </source>
</evidence>
<protein>
    <recommendedName>
        <fullName evidence="3">Phage gp6-like head-tail connector protein</fullName>
    </recommendedName>
</protein>
<evidence type="ECO:0008006" key="3">
    <source>
        <dbReference type="Google" id="ProtNLM"/>
    </source>
</evidence>
<dbReference type="Pfam" id="PF24829">
    <property type="entry name" value="Phage_connect_2"/>
    <property type="match status" value="1"/>
</dbReference>
<dbReference type="Proteomes" id="UP000260721">
    <property type="component" value="Unassembled WGS sequence"/>
</dbReference>
<gene>
    <name evidence="1" type="ORF">DXC78_09210</name>
</gene>
<dbReference type="AlphaFoldDB" id="A0A3E3E0H7"/>
<comment type="caution">
    <text evidence="1">The sequence shown here is derived from an EMBL/GenBank/DDBJ whole genome shotgun (WGS) entry which is preliminary data.</text>
</comment>
<dbReference type="EMBL" id="QUSK01000021">
    <property type="protein sequence ID" value="RGD74805.1"/>
    <property type="molecule type" value="Genomic_DNA"/>
</dbReference>
<dbReference type="RefSeq" id="WP_117446749.1">
    <property type="nucleotide sequence ID" value="NZ_JBFBOW010000001.1"/>
</dbReference>
<organism evidence="1 2">
    <name type="scientific">Faecalicoccus pleomorphus</name>
    <dbReference type="NCBI Taxonomy" id="1323"/>
    <lineage>
        <taxon>Bacteria</taxon>
        <taxon>Bacillati</taxon>
        <taxon>Bacillota</taxon>
        <taxon>Erysipelotrichia</taxon>
        <taxon>Erysipelotrichales</taxon>
        <taxon>Erysipelotrichaceae</taxon>
        <taxon>Faecalicoccus</taxon>
    </lineage>
</organism>